<dbReference type="EMBL" id="JANJYI010000002">
    <property type="protein sequence ID" value="KAK2659109.1"/>
    <property type="molecule type" value="Genomic_DNA"/>
</dbReference>
<evidence type="ECO:0000256" key="2">
    <source>
        <dbReference type="SAM" id="MobiDB-lite"/>
    </source>
</evidence>
<dbReference type="AlphaFoldDB" id="A0AAE0CPX5"/>
<protein>
    <submittedName>
        <fullName evidence="3">Uncharacterized protein</fullName>
    </submittedName>
</protein>
<gene>
    <name evidence="3" type="ORF">Ddye_005642</name>
</gene>
<accession>A0AAE0CPX5</accession>
<feature type="coiled-coil region" evidence="1">
    <location>
        <begin position="59"/>
        <end position="93"/>
    </location>
</feature>
<name>A0AAE0CPX5_9ROSI</name>
<evidence type="ECO:0000313" key="4">
    <source>
        <dbReference type="Proteomes" id="UP001280121"/>
    </source>
</evidence>
<organism evidence="3 4">
    <name type="scientific">Dipteronia dyeriana</name>
    <dbReference type="NCBI Taxonomy" id="168575"/>
    <lineage>
        <taxon>Eukaryota</taxon>
        <taxon>Viridiplantae</taxon>
        <taxon>Streptophyta</taxon>
        <taxon>Embryophyta</taxon>
        <taxon>Tracheophyta</taxon>
        <taxon>Spermatophyta</taxon>
        <taxon>Magnoliopsida</taxon>
        <taxon>eudicotyledons</taxon>
        <taxon>Gunneridae</taxon>
        <taxon>Pentapetalae</taxon>
        <taxon>rosids</taxon>
        <taxon>malvids</taxon>
        <taxon>Sapindales</taxon>
        <taxon>Sapindaceae</taxon>
        <taxon>Hippocastanoideae</taxon>
        <taxon>Acereae</taxon>
        <taxon>Dipteronia</taxon>
    </lineage>
</organism>
<reference evidence="3" key="1">
    <citation type="journal article" date="2023" name="Plant J.">
        <title>Genome sequences and population genomics provide insights into the demographic history, inbreeding, and mutation load of two 'living fossil' tree species of Dipteronia.</title>
        <authorList>
            <person name="Feng Y."/>
            <person name="Comes H.P."/>
            <person name="Chen J."/>
            <person name="Zhu S."/>
            <person name="Lu R."/>
            <person name="Zhang X."/>
            <person name="Li P."/>
            <person name="Qiu J."/>
            <person name="Olsen K.M."/>
            <person name="Qiu Y."/>
        </authorList>
    </citation>
    <scope>NUCLEOTIDE SEQUENCE</scope>
    <source>
        <strain evidence="3">KIB01</strain>
    </source>
</reference>
<comment type="caution">
    <text evidence="3">The sequence shown here is derived from an EMBL/GenBank/DDBJ whole genome shotgun (WGS) entry which is preliminary data.</text>
</comment>
<keyword evidence="4" id="KW-1185">Reference proteome</keyword>
<proteinExistence type="predicted"/>
<sequence length="143" mass="16268">MTVLGGADHPPSNGVSPAENRDSVVKLELANQRLWLRVIWRCLKLKETKLSTVKAKRVSSKTTDKLADLEEEVARLKASLRSSENKLSQSDERLTHALERLKKATYEAMNETQGKLMHEYLLRHTNTWEAEKDIKTVEIAKDA</sequence>
<evidence type="ECO:0000256" key="1">
    <source>
        <dbReference type="SAM" id="Coils"/>
    </source>
</evidence>
<evidence type="ECO:0000313" key="3">
    <source>
        <dbReference type="EMBL" id="KAK2659109.1"/>
    </source>
</evidence>
<feature type="region of interest" description="Disordered" evidence="2">
    <location>
        <begin position="1"/>
        <end position="20"/>
    </location>
</feature>
<keyword evidence="1" id="KW-0175">Coiled coil</keyword>
<dbReference type="Proteomes" id="UP001280121">
    <property type="component" value="Unassembled WGS sequence"/>
</dbReference>